<dbReference type="EMBL" id="BSOT01000005">
    <property type="protein sequence ID" value="GLR70292.1"/>
    <property type="molecule type" value="Genomic_DNA"/>
</dbReference>
<dbReference type="Gene3D" id="1.10.1760.20">
    <property type="match status" value="1"/>
</dbReference>
<keyword evidence="1" id="KW-0812">Transmembrane</keyword>
<proteinExistence type="predicted"/>
<evidence type="ECO:0000313" key="3">
    <source>
        <dbReference type="EMBL" id="GLR70292.1"/>
    </source>
</evidence>
<dbReference type="RefSeq" id="WP_284216596.1">
    <property type="nucleotide sequence ID" value="NZ_BSOT01000005.1"/>
</dbReference>
<protein>
    <recommendedName>
        <fullName evidence="2">Cytochrome C Planctomycete-type domain-containing protein</fullName>
    </recommendedName>
</protein>
<name>A0AA37WI03_9ALTE</name>
<dbReference type="Pfam" id="PF07635">
    <property type="entry name" value="PSCyt1"/>
    <property type="match status" value="1"/>
</dbReference>
<comment type="caution">
    <text evidence="3">The sequence shown here is derived from an EMBL/GenBank/DDBJ whole genome shotgun (WGS) entry which is preliminary data.</text>
</comment>
<gene>
    <name evidence="3" type="ORF">GCM10007852_12000</name>
</gene>
<keyword evidence="1" id="KW-0472">Membrane</keyword>
<evidence type="ECO:0000313" key="4">
    <source>
        <dbReference type="Proteomes" id="UP001156601"/>
    </source>
</evidence>
<feature type="domain" description="Cytochrome C Planctomycete-type" evidence="2">
    <location>
        <begin position="181"/>
        <end position="232"/>
    </location>
</feature>
<organism evidence="3 4">
    <name type="scientific">Agaribacter marinus</name>
    <dbReference type="NCBI Taxonomy" id="1431249"/>
    <lineage>
        <taxon>Bacteria</taxon>
        <taxon>Pseudomonadati</taxon>
        <taxon>Pseudomonadota</taxon>
        <taxon>Gammaproteobacteria</taxon>
        <taxon>Alteromonadales</taxon>
        <taxon>Alteromonadaceae</taxon>
        <taxon>Agaribacter</taxon>
    </lineage>
</organism>
<feature type="transmembrane region" description="Helical" evidence="1">
    <location>
        <begin position="111"/>
        <end position="130"/>
    </location>
</feature>
<reference evidence="3" key="2">
    <citation type="submission" date="2023-01" db="EMBL/GenBank/DDBJ databases">
        <title>Draft genome sequence of Agaribacter marinus strain NBRC 110023.</title>
        <authorList>
            <person name="Sun Q."/>
            <person name="Mori K."/>
        </authorList>
    </citation>
    <scope>NUCLEOTIDE SEQUENCE</scope>
    <source>
        <strain evidence="3">NBRC 110023</strain>
    </source>
</reference>
<feature type="transmembrane region" description="Helical" evidence="1">
    <location>
        <begin position="12"/>
        <end position="34"/>
    </location>
</feature>
<accession>A0AA37WI03</accession>
<sequence>MDLIQFLGRFHVLLLHLPLGILLMVACLEIYAVYKKQARPPLVKTVWLWGAISAAGAALLGYLLSLGGGYNEQAIATHRNWAIGVILCAFLCWFYFGKISTKDEHKHRKSIVSLSLLQLFLLFATGHYGANMTHGETFLVEHAPNFVKKLTGMEVQGDNPSSLDEASVYPHIIEPILQQRCSSCHNDSKAKGEYSVASYEATMMAVGTRGGLENSELYRRITLPEYHDDFMPADGKTPLTEQQVTLIGWWIENGAQNITSVSSLNTSEDLTSLLIETLGLGELKVIKTIDEISPQLVAELEQAGFHISRVQQGKPYVSVIYADYAKEFSDEKLQSLLKINEHLMWLKLSKSSITDTQLLRFASAGNLLNLDVSHTKLSQEAIDKLQKSNEKMVINSFNTQG</sequence>
<feature type="transmembrane region" description="Helical" evidence="1">
    <location>
        <begin position="46"/>
        <end position="69"/>
    </location>
</feature>
<evidence type="ECO:0000256" key="1">
    <source>
        <dbReference type="SAM" id="Phobius"/>
    </source>
</evidence>
<dbReference type="AlphaFoldDB" id="A0AA37WI03"/>
<dbReference type="InterPro" id="IPR011429">
    <property type="entry name" value="Cyt_c_Planctomycete-type"/>
</dbReference>
<reference evidence="3" key="1">
    <citation type="journal article" date="2014" name="Int. J. Syst. Evol. Microbiol.">
        <title>Complete genome sequence of Corynebacterium casei LMG S-19264T (=DSM 44701T), isolated from a smear-ripened cheese.</title>
        <authorList>
            <consortium name="US DOE Joint Genome Institute (JGI-PGF)"/>
            <person name="Walter F."/>
            <person name="Albersmeier A."/>
            <person name="Kalinowski J."/>
            <person name="Ruckert C."/>
        </authorList>
    </citation>
    <scope>NUCLEOTIDE SEQUENCE</scope>
    <source>
        <strain evidence="3">NBRC 110023</strain>
    </source>
</reference>
<dbReference type="Proteomes" id="UP001156601">
    <property type="component" value="Unassembled WGS sequence"/>
</dbReference>
<keyword evidence="4" id="KW-1185">Reference proteome</keyword>
<feature type="transmembrane region" description="Helical" evidence="1">
    <location>
        <begin position="81"/>
        <end position="99"/>
    </location>
</feature>
<keyword evidence="1" id="KW-1133">Transmembrane helix</keyword>
<evidence type="ECO:0000259" key="2">
    <source>
        <dbReference type="Pfam" id="PF07635"/>
    </source>
</evidence>